<proteinExistence type="predicted"/>
<dbReference type="GeneID" id="81356941"/>
<feature type="chain" id="PRO_5040732696" description="Alpha-1,3-mannosyltransferase" evidence="2">
    <location>
        <begin position="29"/>
        <end position="143"/>
    </location>
</feature>
<evidence type="ECO:0000313" key="3">
    <source>
        <dbReference type="EMBL" id="KAJ5098467.1"/>
    </source>
</evidence>
<dbReference type="Proteomes" id="UP001149074">
    <property type="component" value="Unassembled WGS sequence"/>
</dbReference>
<evidence type="ECO:0008006" key="5">
    <source>
        <dbReference type="Google" id="ProtNLM"/>
    </source>
</evidence>
<evidence type="ECO:0000256" key="1">
    <source>
        <dbReference type="SAM" id="MobiDB-lite"/>
    </source>
</evidence>
<name>A0A9W9FEJ0_9EURO</name>
<feature type="region of interest" description="Disordered" evidence="1">
    <location>
        <begin position="62"/>
        <end position="87"/>
    </location>
</feature>
<comment type="caution">
    <text evidence="3">The sequence shown here is derived from an EMBL/GenBank/DDBJ whole genome shotgun (WGS) entry which is preliminary data.</text>
</comment>
<dbReference type="OrthoDB" id="5410040at2759"/>
<feature type="signal peptide" evidence="2">
    <location>
        <begin position="1"/>
        <end position="28"/>
    </location>
</feature>
<dbReference type="PANTHER" id="PTHR40020:SF1">
    <property type="entry name" value="CYTOCHROME C OXIDASE ASSEMBLY FACTOR 2"/>
    <property type="match status" value="1"/>
</dbReference>
<reference evidence="3" key="2">
    <citation type="journal article" date="2023" name="IMA Fungus">
        <title>Comparative genomic study of the Penicillium genus elucidates a diverse pangenome and 15 lateral gene transfer events.</title>
        <authorList>
            <person name="Petersen C."/>
            <person name="Sorensen T."/>
            <person name="Nielsen M.R."/>
            <person name="Sondergaard T.E."/>
            <person name="Sorensen J.L."/>
            <person name="Fitzpatrick D.A."/>
            <person name="Frisvad J.C."/>
            <person name="Nielsen K.L."/>
        </authorList>
    </citation>
    <scope>NUCLEOTIDE SEQUENCE</scope>
    <source>
        <strain evidence="3">IBT 30761</strain>
    </source>
</reference>
<reference evidence="3" key="1">
    <citation type="submission" date="2022-11" db="EMBL/GenBank/DDBJ databases">
        <authorList>
            <person name="Petersen C."/>
        </authorList>
    </citation>
    <scope>NUCLEOTIDE SEQUENCE</scope>
    <source>
        <strain evidence="3">IBT 30761</strain>
    </source>
</reference>
<keyword evidence="4" id="KW-1185">Reference proteome</keyword>
<evidence type="ECO:0000313" key="4">
    <source>
        <dbReference type="Proteomes" id="UP001149074"/>
    </source>
</evidence>
<feature type="compositionally biased region" description="Basic and acidic residues" evidence="1">
    <location>
        <begin position="65"/>
        <end position="75"/>
    </location>
</feature>
<dbReference type="PANTHER" id="PTHR40020">
    <property type="entry name" value="CYTOCHROME C OXIDASE ASSEMBLY FACTOR 2"/>
    <property type="match status" value="1"/>
</dbReference>
<protein>
    <recommendedName>
        <fullName evidence="5">Alpha-1,3-mannosyltransferase</fullName>
    </recommendedName>
</protein>
<sequence length="143" mass="15658">MPPHLHPRSRSTTGLFAGTLLASLLVVGMPHVFPCPAPRRTLADSEMMIAADGQQVPRIRRRRRKDIELDAETARPGHPTPPGPVDEEVSTFFQMEAEAQKLTQANHECPIPKPKGILGELLGFRNAHGVSQDQMTGPAEGRQ</sequence>
<dbReference type="EMBL" id="JAPQKI010000005">
    <property type="protein sequence ID" value="KAJ5098467.1"/>
    <property type="molecule type" value="Genomic_DNA"/>
</dbReference>
<dbReference type="RefSeq" id="XP_056474121.1">
    <property type="nucleotide sequence ID" value="XM_056617962.1"/>
</dbReference>
<organism evidence="3 4">
    <name type="scientific">Penicillium argentinense</name>
    <dbReference type="NCBI Taxonomy" id="1131581"/>
    <lineage>
        <taxon>Eukaryota</taxon>
        <taxon>Fungi</taxon>
        <taxon>Dikarya</taxon>
        <taxon>Ascomycota</taxon>
        <taxon>Pezizomycotina</taxon>
        <taxon>Eurotiomycetes</taxon>
        <taxon>Eurotiomycetidae</taxon>
        <taxon>Eurotiales</taxon>
        <taxon>Aspergillaceae</taxon>
        <taxon>Penicillium</taxon>
    </lineage>
</organism>
<dbReference type="GO" id="GO:0033617">
    <property type="term" value="P:mitochondrial respiratory chain complex IV assembly"/>
    <property type="evidence" value="ECO:0007669"/>
    <property type="project" value="TreeGrafter"/>
</dbReference>
<accession>A0A9W9FEJ0</accession>
<dbReference type="AlphaFoldDB" id="A0A9W9FEJ0"/>
<keyword evidence="2" id="KW-0732">Signal</keyword>
<dbReference type="GO" id="GO:0005759">
    <property type="term" value="C:mitochondrial matrix"/>
    <property type="evidence" value="ECO:0007669"/>
    <property type="project" value="TreeGrafter"/>
</dbReference>
<evidence type="ECO:0000256" key="2">
    <source>
        <dbReference type="SAM" id="SignalP"/>
    </source>
</evidence>
<gene>
    <name evidence="3" type="ORF">N7532_005468</name>
</gene>